<accession>A0ABY7EHQ8</accession>
<dbReference type="Proteomes" id="UP001164746">
    <property type="component" value="Chromosome 6"/>
</dbReference>
<sequence>MFCYNLSMQVIAVIDDLYMFLLFNYDQEQFSFQPDSNTPVSTGYTFPGNFNGKILADRQIYINLTDSNVNL</sequence>
<dbReference type="EMBL" id="CP111017">
    <property type="protein sequence ID" value="WAR06701.1"/>
    <property type="molecule type" value="Genomic_DNA"/>
</dbReference>
<evidence type="ECO:0000313" key="1">
    <source>
        <dbReference type="EMBL" id="WAR06701.1"/>
    </source>
</evidence>
<keyword evidence="2" id="KW-1185">Reference proteome</keyword>
<reference evidence="1" key="1">
    <citation type="submission" date="2022-11" db="EMBL/GenBank/DDBJ databases">
        <title>Centuries of genome instability and evolution in soft-shell clam transmissible cancer (bioRxiv).</title>
        <authorList>
            <person name="Hart S.F.M."/>
            <person name="Yonemitsu M.A."/>
            <person name="Giersch R.M."/>
            <person name="Beal B.F."/>
            <person name="Arriagada G."/>
            <person name="Davis B.W."/>
            <person name="Ostrander E.A."/>
            <person name="Goff S.P."/>
            <person name="Metzger M.J."/>
        </authorList>
    </citation>
    <scope>NUCLEOTIDE SEQUENCE</scope>
    <source>
        <strain evidence="1">MELC-2E11</strain>
        <tissue evidence="1">Siphon/mantle</tissue>
    </source>
</reference>
<organism evidence="1 2">
    <name type="scientific">Mya arenaria</name>
    <name type="common">Soft-shell clam</name>
    <dbReference type="NCBI Taxonomy" id="6604"/>
    <lineage>
        <taxon>Eukaryota</taxon>
        <taxon>Metazoa</taxon>
        <taxon>Spiralia</taxon>
        <taxon>Lophotrochozoa</taxon>
        <taxon>Mollusca</taxon>
        <taxon>Bivalvia</taxon>
        <taxon>Autobranchia</taxon>
        <taxon>Heteroconchia</taxon>
        <taxon>Euheterodonta</taxon>
        <taxon>Imparidentia</taxon>
        <taxon>Neoheterodontei</taxon>
        <taxon>Myida</taxon>
        <taxon>Myoidea</taxon>
        <taxon>Myidae</taxon>
        <taxon>Mya</taxon>
    </lineage>
</organism>
<evidence type="ECO:0000313" key="2">
    <source>
        <dbReference type="Proteomes" id="UP001164746"/>
    </source>
</evidence>
<name>A0ABY7EHQ8_MYAAR</name>
<protein>
    <submittedName>
        <fullName evidence="1">Uncharacterized protein</fullName>
    </submittedName>
</protein>
<proteinExistence type="predicted"/>
<feature type="non-terminal residue" evidence="1">
    <location>
        <position position="71"/>
    </location>
</feature>
<gene>
    <name evidence="1" type="ORF">MAR_016659</name>
</gene>